<dbReference type="Pfam" id="PF16888">
    <property type="entry name" value="YwqH-like"/>
    <property type="match status" value="1"/>
</dbReference>
<dbReference type="STRING" id="79883.GCA_001636495_00661"/>
<dbReference type="InterPro" id="IPR031681">
    <property type="entry name" value="YwqH-like"/>
</dbReference>
<dbReference type="OrthoDB" id="2454201at2"/>
<gene>
    <name evidence="2" type="ORF">FZC76_04410</name>
</gene>
<evidence type="ECO:0000313" key="2">
    <source>
        <dbReference type="EMBL" id="TYS69485.1"/>
    </source>
</evidence>
<evidence type="ECO:0000313" key="3">
    <source>
        <dbReference type="Proteomes" id="UP000322524"/>
    </source>
</evidence>
<sequence length="121" mass="14249">MSIAYYNTLLREKQQHLQRLQDCEGQLRGKQQEFASFRASVTRPELSSFTWQGTLANRFEDIRTNGMLHYYSEMEQTQFSAIFSGIDNKIQQLHQEIRSLKQTIASLELQLAEERAVNRYN</sequence>
<feature type="coiled-coil region" evidence="1">
    <location>
        <begin position="6"/>
        <end position="33"/>
    </location>
</feature>
<dbReference type="Proteomes" id="UP000322524">
    <property type="component" value="Unassembled WGS sequence"/>
</dbReference>
<dbReference type="AlphaFoldDB" id="A0A5D4T286"/>
<protein>
    <submittedName>
        <fullName evidence="2">DUF5082 domain-containing protein</fullName>
    </submittedName>
</protein>
<keyword evidence="1" id="KW-0175">Coiled coil</keyword>
<name>A0A5D4T286_9BACI</name>
<proteinExistence type="predicted"/>
<accession>A0A5D4T286</accession>
<dbReference type="EMBL" id="VTEV01000002">
    <property type="protein sequence ID" value="TYS69485.1"/>
    <property type="molecule type" value="Genomic_DNA"/>
</dbReference>
<reference evidence="2 3" key="1">
    <citation type="submission" date="2019-08" db="EMBL/GenBank/DDBJ databases">
        <title>Bacillus genomes from the desert of Cuatro Cienegas, Coahuila.</title>
        <authorList>
            <person name="Olmedo-Alvarez G."/>
        </authorList>
    </citation>
    <scope>NUCLEOTIDE SEQUENCE [LARGE SCALE GENOMIC DNA]</scope>
    <source>
        <strain evidence="2 3">CH28_1T</strain>
    </source>
</reference>
<feature type="coiled-coil region" evidence="1">
    <location>
        <begin position="83"/>
        <end position="117"/>
    </location>
</feature>
<comment type="caution">
    <text evidence="2">The sequence shown here is derived from an EMBL/GenBank/DDBJ whole genome shotgun (WGS) entry which is preliminary data.</text>
</comment>
<evidence type="ECO:0000256" key="1">
    <source>
        <dbReference type="SAM" id="Coils"/>
    </source>
</evidence>
<organism evidence="2 3">
    <name type="scientific">Sutcliffiella horikoshii</name>
    <dbReference type="NCBI Taxonomy" id="79883"/>
    <lineage>
        <taxon>Bacteria</taxon>
        <taxon>Bacillati</taxon>
        <taxon>Bacillota</taxon>
        <taxon>Bacilli</taxon>
        <taxon>Bacillales</taxon>
        <taxon>Bacillaceae</taxon>
        <taxon>Sutcliffiella</taxon>
    </lineage>
</organism>